<dbReference type="EMBL" id="AP022227">
    <property type="protein sequence ID" value="BBT40869.1"/>
    <property type="molecule type" value="Genomic_DNA"/>
</dbReference>
<evidence type="ECO:0000313" key="1">
    <source>
        <dbReference type="EMBL" id="BBT40869.1"/>
    </source>
</evidence>
<dbReference type="AlphaFoldDB" id="A0A6S5U2T7"/>
<sequence length="350" mass="36661">MSQFDWGAMDPNAKSGSQLAIDLNNFRDALNSLHRGISRPPYVQAGMLWLKEVTSEQWDVVFHDGQADLVLRSLNPTTSELFKIPTDEVDGLDEALGATVQKDAATTTGAAILPRGTTEQRPSISSDGMLRFNTDTSELERWQGGKWLALNILDKAINEAPLVTLASAATVAIAAAAANTINISGTATISAFDIAASGVVRRLVFQAALTLTHNATSLILPGAANVTTHAGDVAVFVSLGSGNWKCVSYTHGDSLSGFGQGQAVQNVTSSRALATTYTNTTGKTIMVTVTGNLVNGSIAPLVDGVSIGLATSNNPNYTAGLSTSFPVPAGSTYRVDRSGTATLVNWSECR</sequence>
<gene>
    <name evidence="1" type="ORF">WP8W18C01_32100</name>
</gene>
<organism evidence="1 2">
    <name type="scientific">Pseudomonas putida</name>
    <name type="common">Arthrobacter siderocapsulatus</name>
    <dbReference type="NCBI Taxonomy" id="303"/>
    <lineage>
        <taxon>Bacteria</taxon>
        <taxon>Pseudomonadati</taxon>
        <taxon>Pseudomonadota</taxon>
        <taxon>Gammaproteobacteria</taxon>
        <taxon>Pseudomonadales</taxon>
        <taxon>Pseudomonadaceae</taxon>
        <taxon>Pseudomonas</taxon>
    </lineage>
</organism>
<evidence type="ECO:0000313" key="2">
    <source>
        <dbReference type="Proteomes" id="UP000515680"/>
    </source>
</evidence>
<proteinExistence type="predicted"/>
<dbReference type="Proteomes" id="UP000515680">
    <property type="component" value="Chromosome"/>
</dbReference>
<dbReference type="RefSeq" id="WP_182815609.1">
    <property type="nucleotide sequence ID" value="NZ_AP022227.1"/>
</dbReference>
<protein>
    <recommendedName>
        <fullName evidence="3">Phage tail protein</fullName>
    </recommendedName>
</protein>
<reference evidence="1 2" key="1">
    <citation type="submission" date="2019-12" db="EMBL/GenBank/DDBJ databases">
        <title>complete genome sequences of Pseudomonas putida str. WP8-W18-CRE-01 isolated from wastewater treatment plant effluent.</title>
        <authorList>
            <person name="Sekizuka T."/>
            <person name="Itokawa K."/>
            <person name="Yatsu K."/>
            <person name="Inamine Y."/>
            <person name="Kuroda M."/>
        </authorList>
    </citation>
    <scope>NUCLEOTIDE SEQUENCE [LARGE SCALE GENOMIC DNA]</scope>
    <source>
        <strain evidence="1 2">WP8-W18-CRE-01</strain>
    </source>
</reference>
<name>A0A6S5U2T7_PSEPU</name>
<accession>A0A6S5U2T7</accession>
<evidence type="ECO:0008006" key="3">
    <source>
        <dbReference type="Google" id="ProtNLM"/>
    </source>
</evidence>